<dbReference type="Pfam" id="PF00583">
    <property type="entry name" value="Acetyltransf_1"/>
    <property type="match status" value="1"/>
</dbReference>
<sequence length="303" mass="33377">MPGTALAAAVVIGMNWRPATAEDAVLLAELASRTSDSEFSAEQVLAFLDSWYVEIADHGLATEAAVAVLPPAKGRSRGYGAWWTRRDADSDRFGTIGGRVVQLAESTPGLRVLQISVPAERTIDADQLRALRFEPAYPLWTMVHDNKTWPDRQLDLPVPLRFARWLDVTPDEFQAAYEHAYIDQRPVEPHTPETWDLLAGSDNFATDLATLAVTPDGQVAGFVLGFHQSAGGIELGPIGTLPSWRRRGVCSALLSAVLLRCRESRSHPISLTVDGESPTRAEHLYLRHGFQVTQRLVTYQVQL</sequence>
<proteinExistence type="predicted"/>
<feature type="domain" description="N-acetyltransferase" evidence="3">
    <location>
        <begin position="166"/>
        <end position="303"/>
    </location>
</feature>
<evidence type="ECO:0000313" key="5">
    <source>
        <dbReference type="Proteomes" id="UP000292346"/>
    </source>
</evidence>
<reference evidence="4 5" key="1">
    <citation type="submission" date="2019-02" db="EMBL/GenBank/DDBJ databases">
        <title>Kribbella capetownensis sp. nov. and Kribbella speibonae sp. nov., isolated from soil.</title>
        <authorList>
            <person name="Curtis S.M."/>
            <person name="Norton I."/>
            <person name="Everest G.J."/>
            <person name="Meyers P.R."/>
        </authorList>
    </citation>
    <scope>NUCLEOTIDE SEQUENCE [LARGE SCALE GENOMIC DNA]</scope>
    <source>
        <strain evidence="4 5">KCTC 29219</strain>
    </source>
</reference>
<gene>
    <name evidence="4" type="ORF">E0H45_20215</name>
</gene>
<dbReference type="Gene3D" id="3.40.630.30">
    <property type="match status" value="1"/>
</dbReference>
<dbReference type="InterPro" id="IPR016181">
    <property type="entry name" value="Acyl_CoA_acyltransferase"/>
</dbReference>
<keyword evidence="5" id="KW-1185">Reference proteome</keyword>
<dbReference type="InterPro" id="IPR000182">
    <property type="entry name" value="GNAT_dom"/>
</dbReference>
<dbReference type="PANTHER" id="PTHR43420">
    <property type="entry name" value="ACETYLTRANSFERASE"/>
    <property type="match status" value="1"/>
</dbReference>
<dbReference type="PROSITE" id="PS51186">
    <property type="entry name" value="GNAT"/>
    <property type="match status" value="1"/>
</dbReference>
<evidence type="ECO:0000259" key="3">
    <source>
        <dbReference type="PROSITE" id="PS51186"/>
    </source>
</evidence>
<dbReference type="OrthoDB" id="9799092at2"/>
<dbReference type="InterPro" id="IPR050680">
    <property type="entry name" value="YpeA/RimI_acetyltransf"/>
</dbReference>
<dbReference type="SUPFAM" id="SSF55729">
    <property type="entry name" value="Acyl-CoA N-acyltransferases (Nat)"/>
    <property type="match status" value="1"/>
</dbReference>
<evidence type="ECO:0000256" key="2">
    <source>
        <dbReference type="ARBA" id="ARBA00023315"/>
    </source>
</evidence>
<accession>A0A4R0HH36</accession>
<dbReference type="Proteomes" id="UP000292346">
    <property type="component" value="Unassembled WGS sequence"/>
</dbReference>
<dbReference type="GO" id="GO:0016747">
    <property type="term" value="F:acyltransferase activity, transferring groups other than amino-acyl groups"/>
    <property type="evidence" value="ECO:0007669"/>
    <property type="project" value="InterPro"/>
</dbReference>
<organism evidence="4 5">
    <name type="scientific">Kribbella soli</name>
    <dbReference type="NCBI Taxonomy" id="1124743"/>
    <lineage>
        <taxon>Bacteria</taxon>
        <taxon>Bacillati</taxon>
        <taxon>Actinomycetota</taxon>
        <taxon>Actinomycetes</taxon>
        <taxon>Propionibacteriales</taxon>
        <taxon>Kribbellaceae</taxon>
        <taxon>Kribbella</taxon>
    </lineage>
</organism>
<keyword evidence="1 4" id="KW-0808">Transferase</keyword>
<keyword evidence="2" id="KW-0012">Acyltransferase</keyword>
<evidence type="ECO:0000256" key="1">
    <source>
        <dbReference type="ARBA" id="ARBA00022679"/>
    </source>
</evidence>
<name>A0A4R0HH36_9ACTN</name>
<dbReference type="EMBL" id="SJJZ01000002">
    <property type="protein sequence ID" value="TCC08232.1"/>
    <property type="molecule type" value="Genomic_DNA"/>
</dbReference>
<protein>
    <submittedName>
        <fullName evidence="4">N-acetyltransferase</fullName>
    </submittedName>
</protein>
<comment type="caution">
    <text evidence="4">The sequence shown here is derived from an EMBL/GenBank/DDBJ whole genome shotgun (WGS) entry which is preliminary data.</text>
</comment>
<evidence type="ECO:0000313" key="4">
    <source>
        <dbReference type="EMBL" id="TCC08232.1"/>
    </source>
</evidence>
<dbReference type="AlphaFoldDB" id="A0A4R0HH36"/>
<dbReference type="CDD" id="cd04301">
    <property type="entry name" value="NAT_SF"/>
    <property type="match status" value="1"/>
</dbReference>